<keyword evidence="3" id="KW-1185">Reference proteome</keyword>
<gene>
    <name evidence="2" type="ORF">CI238_08949</name>
</gene>
<dbReference type="Proteomes" id="UP000076584">
    <property type="component" value="Unassembled WGS sequence"/>
</dbReference>
<feature type="compositionally biased region" description="Polar residues" evidence="1">
    <location>
        <begin position="65"/>
        <end position="75"/>
    </location>
</feature>
<organism evidence="2 3">
    <name type="scientific">Colletotrichum incanum</name>
    <name type="common">Soybean anthracnose fungus</name>
    <dbReference type="NCBI Taxonomy" id="1573173"/>
    <lineage>
        <taxon>Eukaryota</taxon>
        <taxon>Fungi</taxon>
        <taxon>Dikarya</taxon>
        <taxon>Ascomycota</taxon>
        <taxon>Pezizomycotina</taxon>
        <taxon>Sordariomycetes</taxon>
        <taxon>Hypocreomycetidae</taxon>
        <taxon>Glomerellales</taxon>
        <taxon>Glomerellaceae</taxon>
        <taxon>Colletotrichum</taxon>
        <taxon>Colletotrichum spaethianum species complex</taxon>
    </lineage>
</organism>
<comment type="caution">
    <text evidence="2">The sequence shown here is derived from an EMBL/GenBank/DDBJ whole genome shotgun (WGS) entry which is preliminary data.</text>
</comment>
<name>A0A167D939_COLIC</name>
<feature type="region of interest" description="Disordered" evidence="1">
    <location>
        <begin position="1"/>
        <end position="77"/>
    </location>
</feature>
<feature type="compositionally biased region" description="Basic residues" evidence="1">
    <location>
        <begin position="53"/>
        <end position="64"/>
    </location>
</feature>
<sequence>MCGAGRRLPPKGTPPPTKSHPQGPIAVLERKAAGGKRIGHPFWSSPSSPSFPKHPKLLSKRHQPPHTSSTGQSPALPTAIHSAGFDVMAKLSREAYSLKLKHAIGREDLTEQHAETTLGDTSTLATLAPHSKHHCGRPLAVWQSTSSLVMVLDPACRVTCATLDQRPASHEGAVAGSLAFQCRSNAQWARPGPQLQMGQPGVCCLECPPCVLRHRLDAAFGGALP</sequence>
<evidence type="ECO:0000256" key="1">
    <source>
        <dbReference type="SAM" id="MobiDB-lite"/>
    </source>
</evidence>
<evidence type="ECO:0000313" key="3">
    <source>
        <dbReference type="Proteomes" id="UP000076584"/>
    </source>
</evidence>
<dbReference type="EMBL" id="LFIW01001098">
    <property type="protein sequence ID" value="KZL83560.1"/>
    <property type="molecule type" value="Genomic_DNA"/>
</dbReference>
<accession>A0A167D939</accession>
<protein>
    <submittedName>
        <fullName evidence="2">Uncharacterized protein</fullName>
    </submittedName>
</protein>
<feature type="compositionally biased region" description="Low complexity" evidence="1">
    <location>
        <begin position="40"/>
        <end position="51"/>
    </location>
</feature>
<dbReference type="AlphaFoldDB" id="A0A167D939"/>
<proteinExistence type="predicted"/>
<reference evidence="2 3" key="1">
    <citation type="submission" date="2015-06" db="EMBL/GenBank/DDBJ databases">
        <title>Survival trade-offs in plant roots during colonization by closely related pathogenic and mutualistic fungi.</title>
        <authorList>
            <person name="Hacquard S."/>
            <person name="Kracher B."/>
            <person name="Hiruma K."/>
            <person name="Weinman A."/>
            <person name="Muench P."/>
            <person name="Garrido Oter R."/>
            <person name="Ver Loren van Themaat E."/>
            <person name="Dallerey J.-F."/>
            <person name="Damm U."/>
            <person name="Henrissat B."/>
            <person name="Lespinet O."/>
            <person name="Thon M."/>
            <person name="Kemen E."/>
            <person name="McHardy A.C."/>
            <person name="Schulze-Lefert P."/>
            <person name="O'Connell R.J."/>
        </authorList>
    </citation>
    <scope>NUCLEOTIDE SEQUENCE [LARGE SCALE GENOMIC DNA]</scope>
    <source>
        <strain evidence="2 3">MAFF 238704</strain>
    </source>
</reference>
<evidence type="ECO:0000313" key="2">
    <source>
        <dbReference type="EMBL" id="KZL83560.1"/>
    </source>
</evidence>